<feature type="region of interest" description="Disordered" evidence="1">
    <location>
        <begin position="24"/>
        <end position="85"/>
    </location>
</feature>
<name>A0A382P3B0_9ZZZZ</name>
<reference evidence="2" key="1">
    <citation type="submission" date="2018-05" db="EMBL/GenBank/DDBJ databases">
        <authorList>
            <person name="Lanie J.A."/>
            <person name="Ng W.-L."/>
            <person name="Kazmierczak K.M."/>
            <person name="Andrzejewski T.M."/>
            <person name="Davidsen T.M."/>
            <person name="Wayne K.J."/>
            <person name="Tettelin H."/>
            <person name="Glass J.I."/>
            <person name="Rusch D."/>
            <person name="Podicherti R."/>
            <person name="Tsui H.-C.T."/>
            <person name="Winkler M.E."/>
        </authorList>
    </citation>
    <scope>NUCLEOTIDE SEQUENCE</scope>
</reference>
<dbReference type="EMBL" id="UINC01104616">
    <property type="protein sequence ID" value="SVC67904.1"/>
    <property type="molecule type" value="Genomic_DNA"/>
</dbReference>
<evidence type="ECO:0000256" key="1">
    <source>
        <dbReference type="SAM" id="MobiDB-lite"/>
    </source>
</evidence>
<accession>A0A382P3B0</accession>
<feature type="non-terminal residue" evidence="2">
    <location>
        <position position="85"/>
    </location>
</feature>
<feature type="compositionally biased region" description="Low complexity" evidence="1">
    <location>
        <begin position="40"/>
        <end position="60"/>
    </location>
</feature>
<protein>
    <submittedName>
        <fullName evidence="2">Uncharacterized protein</fullName>
    </submittedName>
</protein>
<gene>
    <name evidence="2" type="ORF">METZ01_LOCUS320758</name>
</gene>
<dbReference type="PROSITE" id="PS51257">
    <property type="entry name" value="PROKAR_LIPOPROTEIN"/>
    <property type="match status" value="1"/>
</dbReference>
<evidence type="ECO:0000313" key="2">
    <source>
        <dbReference type="EMBL" id="SVC67904.1"/>
    </source>
</evidence>
<dbReference type="AlphaFoldDB" id="A0A382P3B0"/>
<feature type="compositionally biased region" description="Polar residues" evidence="1">
    <location>
        <begin position="70"/>
        <end position="85"/>
    </location>
</feature>
<proteinExistence type="predicted"/>
<organism evidence="2">
    <name type="scientific">marine metagenome</name>
    <dbReference type="NCBI Taxonomy" id="408172"/>
    <lineage>
        <taxon>unclassified sequences</taxon>
        <taxon>metagenomes</taxon>
        <taxon>ecological metagenomes</taxon>
    </lineage>
</organism>
<sequence length="85" mass="8541">MLKVKNLVMTTVLTFGLVACGAEGDVGSEAANGDNAATQDADGTSSTGDTTSDGTTDTASPQVAQVPFSCPNSEITEGINSNWQA</sequence>